<evidence type="ECO:0000256" key="7">
    <source>
        <dbReference type="ARBA" id="ARBA00023136"/>
    </source>
</evidence>
<keyword evidence="10" id="KW-1185">Reference proteome</keyword>
<dbReference type="InterPro" id="IPR001204">
    <property type="entry name" value="Phos_transporter"/>
</dbReference>
<comment type="similarity">
    <text evidence="2">Belongs to the inorganic phosphate transporter (PiT) (TC 2.A.20) family.</text>
</comment>
<dbReference type="GO" id="GO:0005315">
    <property type="term" value="F:phosphate transmembrane transporter activity"/>
    <property type="evidence" value="ECO:0007669"/>
    <property type="project" value="InterPro"/>
</dbReference>
<feature type="transmembrane region" description="Helical" evidence="8">
    <location>
        <begin position="22"/>
        <end position="43"/>
    </location>
</feature>
<keyword evidence="7 8" id="KW-0472">Membrane</keyword>
<evidence type="ECO:0000256" key="8">
    <source>
        <dbReference type="SAM" id="Phobius"/>
    </source>
</evidence>
<keyword evidence="6 8" id="KW-1133">Transmembrane helix</keyword>
<keyword evidence="4" id="KW-0592">Phosphate transport</keyword>
<proteinExistence type="inferred from homology"/>
<evidence type="ECO:0000256" key="5">
    <source>
        <dbReference type="ARBA" id="ARBA00022692"/>
    </source>
</evidence>
<evidence type="ECO:0000313" key="9">
    <source>
        <dbReference type="EMBL" id="KIH45484.1"/>
    </source>
</evidence>
<dbReference type="Pfam" id="PF01384">
    <property type="entry name" value="PHO4"/>
    <property type="match status" value="1"/>
</dbReference>
<dbReference type="AlphaFoldDB" id="A0A0C2FFQ1"/>
<evidence type="ECO:0000256" key="1">
    <source>
        <dbReference type="ARBA" id="ARBA00004141"/>
    </source>
</evidence>
<dbReference type="GO" id="GO:0016020">
    <property type="term" value="C:membrane"/>
    <property type="evidence" value="ECO:0007669"/>
    <property type="project" value="UniProtKB-SubCell"/>
</dbReference>
<comment type="subcellular location">
    <subcellularLocation>
        <location evidence="1">Membrane</location>
        <topology evidence="1">Multi-pass membrane protein</topology>
    </subcellularLocation>
</comment>
<evidence type="ECO:0000256" key="3">
    <source>
        <dbReference type="ARBA" id="ARBA00022448"/>
    </source>
</evidence>
<evidence type="ECO:0000313" key="10">
    <source>
        <dbReference type="Proteomes" id="UP000054047"/>
    </source>
</evidence>
<evidence type="ECO:0000256" key="2">
    <source>
        <dbReference type="ARBA" id="ARBA00009916"/>
    </source>
</evidence>
<gene>
    <name evidence="9" type="ORF">ANCDUO_24475</name>
</gene>
<keyword evidence="3" id="KW-0813">Transport</keyword>
<dbReference type="OrthoDB" id="260807at2759"/>
<evidence type="ECO:0000256" key="6">
    <source>
        <dbReference type="ARBA" id="ARBA00022989"/>
    </source>
</evidence>
<dbReference type="PANTHER" id="PTHR11101">
    <property type="entry name" value="PHOSPHATE TRANSPORTER"/>
    <property type="match status" value="1"/>
</dbReference>
<dbReference type="Proteomes" id="UP000054047">
    <property type="component" value="Unassembled WGS sequence"/>
</dbReference>
<name>A0A0C2FFQ1_9BILA</name>
<dbReference type="GO" id="GO:0035435">
    <property type="term" value="P:phosphate ion transmembrane transport"/>
    <property type="evidence" value="ECO:0007669"/>
    <property type="project" value="TreeGrafter"/>
</dbReference>
<organism evidence="9 10">
    <name type="scientific">Ancylostoma duodenale</name>
    <dbReference type="NCBI Taxonomy" id="51022"/>
    <lineage>
        <taxon>Eukaryota</taxon>
        <taxon>Metazoa</taxon>
        <taxon>Ecdysozoa</taxon>
        <taxon>Nematoda</taxon>
        <taxon>Chromadorea</taxon>
        <taxon>Rhabditida</taxon>
        <taxon>Rhabditina</taxon>
        <taxon>Rhabditomorpha</taxon>
        <taxon>Strongyloidea</taxon>
        <taxon>Ancylostomatidae</taxon>
        <taxon>Ancylostomatinae</taxon>
        <taxon>Ancylostoma</taxon>
    </lineage>
</organism>
<keyword evidence="5 8" id="KW-0812">Transmembrane</keyword>
<dbReference type="PANTHER" id="PTHR11101:SF52">
    <property type="entry name" value="PHOSPHATE TRANSPORTER"/>
    <property type="match status" value="1"/>
</dbReference>
<dbReference type="EMBL" id="KN772340">
    <property type="protein sequence ID" value="KIH45484.1"/>
    <property type="molecule type" value="Genomic_DNA"/>
</dbReference>
<protein>
    <submittedName>
        <fullName evidence="9">Uncharacterized protein</fullName>
    </submittedName>
</protein>
<reference evidence="9 10" key="1">
    <citation type="submission" date="2013-12" db="EMBL/GenBank/DDBJ databases">
        <title>Draft genome of the parsitic nematode Ancylostoma duodenale.</title>
        <authorList>
            <person name="Mitreva M."/>
        </authorList>
    </citation>
    <scope>NUCLEOTIDE SEQUENCE [LARGE SCALE GENOMIC DNA]</scope>
    <source>
        <strain evidence="9 10">Zhejiang</strain>
    </source>
</reference>
<sequence length="63" mass="6786">MGANDSCNDWGPAVGAGTVKLWQAYILCGIFNTIGAILLGCWLRAVPKEEKFDLYLASESIPP</sequence>
<evidence type="ECO:0000256" key="4">
    <source>
        <dbReference type="ARBA" id="ARBA00022592"/>
    </source>
</evidence>
<accession>A0A0C2FFQ1</accession>